<dbReference type="Proteomes" id="UP000254711">
    <property type="component" value="Unassembled WGS sequence"/>
</dbReference>
<dbReference type="Pfam" id="PF03403">
    <property type="entry name" value="PAF-AH_p_II"/>
    <property type="match status" value="1"/>
</dbReference>
<protein>
    <recommendedName>
        <fullName evidence="6">Dienelactone hydrolase</fullName>
    </recommendedName>
</protein>
<dbReference type="InterPro" id="IPR029058">
    <property type="entry name" value="AB_hydrolase_fold"/>
</dbReference>
<dbReference type="InterPro" id="IPR016986">
    <property type="entry name" value="UCP031982_abhydr"/>
</dbReference>
<dbReference type="AlphaFoldDB" id="A0A370KCA4"/>
<dbReference type="EMBL" id="QQSY01000001">
    <property type="protein sequence ID" value="RDJ00283.1"/>
    <property type="molecule type" value="Genomic_DNA"/>
</dbReference>
<keyword evidence="2" id="KW-0442">Lipid degradation</keyword>
<evidence type="ECO:0000256" key="2">
    <source>
        <dbReference type="ARBA" id="ARBA00022963"/>
    </source>
</evidence>
<dbReference type="PIRSF" id="PIRSF031982">
    <property type="entry name" value="UCP031982_abhydr"/>
    <property type="match status" value="1"/>
</dbReference>
<dbReference type="PANTHER" id="PTHR10272:SF0">
    <property type="entry name" value="PLATELET-ACTIVATING FACTOR ACETYLHYDROLASE"/>
    <property type="match status" value="1"/>
</dbReference>
<accession>A0A370KCA4</accession>
<name>A0A370KCA4_9GAMM</name>
<evidence type="ECO:0000256" key="1">
    <source>
        <dbReference type="ARBA" id="ARBA00022801"/>
    </source>
</evidence>
<dbReference type="Gene3D" id="3.40.50.1820">
    <property type="entry name" value="alpha/beta hydrolase"/>
    <property type="match status" value="2"/>
</dbReference>
<sequence>MLTESLRAAPRLSRLLRWLALAPVLLAPLAVGAPVVAGVGIAPIHIPDPVSGGQTDGFVFYPSTVATPGVTTLGPYEVAARPGVPAVPGAKPLVVISHGNGGSRLGHHDLATFLASHGFIVATLNHPRDDFEDTSGVGHIEVLAGRPVQVKSTISMLLADPHWKSLIDPARIGVAGFSAGGYTSLMVAGAKPQFTRFVDFCERYPKDENVCGKLAQFQAEADKSGLTLRQLMKRTQGQLSRYGDTADPRVKAAFAMAPLSLIFDAHSFDTVTAPIYLYYGQNDHVLIPDANARHIQPLIHALAGVTEVPKADHWVFLTPCTPALAKEASELCSDPPGVDRRQVHAQIDADALAFFRKAFQMSGD</sequence>
<evidence type="ECO:0000313" key="5">
    <source>
        <dbReference type="Proteomes" id="UP000254711"/>
    </source>
</evidence>
<gene>
    <name evidence="4" type="ORF">DVT68_05615</name>
</gene>
<proteinExistence type="predicted"/>
<dbReference type="GO" id="GO:0016042">
    <property type="term" value="P:lipid catabolic process"/>
    <property type="evidence" value="ECO:0007669"/>
    <property type="project" value="UniProtKB-KW"/>
</dbReference>
<evidence type="ECO:0000256" key="3">
    <source>
        <dbReference type="ARBA" id="ARBA00023098"/>
    </source>
</evidence>
<evidence type="ECO:0008006" key="6">
    <source>
        <dbReference type="Google" id="ProtNLM"/>
    </source>
</evidence>
<dbReference type="RefSeq" id="WP_114824008.1">
    <property type="nucleotide sequence ID" value="NZ_QQSY01000001.1"/>
</dbReference>
<organism evidence="4 5">
    <name type="scientific">Dyella solisilvae</name>
    <dbReference type="NCBI Taxonomy" id="1920168"/>
    <lineage>
        <taxon>Bacteria</taxon>
        <taxon>Pseudomonadati</taxon>
        <taxon>Pseudomonadota</taxon>
        <taxon>Gammaproteobacteria</taxon>
        <taxon>Lysobacterales</taxon>
        <taxon>Rhodanobacteraceae</taxon>
        <taxon>Dyella</taxon>
    </lineage>
</organism>
<keyword evidence="1" id="KW-0378">Hydrolase</keyword>
<dbReference type="OrthoDB" id="192696at2"/>
<dbReference type="SUPFAM" id="SSF53474">
    <property type="entry name" value="alpha/beta-Hydrolases"/>
    <property type="match status" value="1"/>
</dbReference>
<evidence type="ECO:0000313" key="4">
    <source>
        <dbReference type="EMBL" id="RDJ00283.1"/>
    </source>
</evidence>
<reference evidence="4 5" key="1">
    <citation type="submission" date="2018-07" db="EMBL/GenBank/DDBJ databases">
        <title>Dyella solisilvae sp. nov., isolated from the pine and broad-leaved mixed forest soil.</title>
        <authorList>
            <person name="Gao Z."/>
            <person name="Qiu L."/>
        </authorList>
    </citation>
    <scope>NUCLEOTIDE SEQUENCE [LARGE SCALE GENOMIC DNA]</scope>
    <source>
        <strain evidence="4 5">DHG54</strain>
    </source>
</reference>
<keyword evidence="5" id="KW-1185">Reference proteome</keyword>
<comment type="caution">
    <text evidence="4">The sequence shown here is derived from an EMBL/GenBank/DDBJ whole genome shotgun (WGS) entry which is preliminary data.</text>
</comment>
<keyword evidence="3" id="KW-0443">Lipid metabolism</keyword>
<dbReference type="PANTHER" id="PTHR10272">
    <property type="entry name" value="PLATELET-ACTIVATING FACTOR ACETYLHYDROLASE"/>
    <property type="match status" value="1"/>
</dbReference>
<dbReference type="GO" id="GO:0003847">
    <property type="term" value="F:1-alkyl-2-acetylglycerophosphocholine esterase activity"/>
    <property type="evidence" value="ECO:0007669"/>
    <property type="project" value="TreeGrafter"/>
</dbReference>